<dbReference type="InterPro" id="IPR001533">
    <property type="entry name" value="Pterin_deHydtase"/>
</dbReference>
<reference evidence="5 6" key="1">
    <citation type="journal article" date="2016" name="Nat. Commun.">
        <title>Thousands of microbial genomes shed light on interconnected biogeochemical processes in an aquifer system.</title>
        <authorList>
            <person name="Anantharaman K."/>
            <person name="Brown C.T."/>
            <person name="Hug L.A."/>
            <person name="Sharon I."/>
            <person name="Castelle C.J."/>
            <person name="Probst A.J."/>
            <person name="Thomas B.C."/>
            <person name="Singh A."/>
            <person name="Wilkins M.J."/>
            <person name="Karaoz U."/>
            <person name="Brodie E.L."/>
            <person name="Williams K.H."/>
            <person name="Hubbard S.S."/>
            <person name="Banfield J.F."/>
        </authorList>
    </citation>
    <scope>NUCLEOTIDE SEQUENCE [LARGE SCALE GENOMIC DNA]</scope>
</reference>
<comment type="catalytic activity">
    <reaction evidence="1 4">
        <text>(4aS,6R)-4a-hydroxy-L-erythro-5,6,7,8-tetrahydrobiopterin = (6R)-L-erythro-6,7-dihydrobiopterin + H2O</text>
        <dbReference type="Rhea" id="RHEA:11920"/>
        <dbReference type="ChEBI" id="CHEBI:15377"/>
        <dbReference type="ChEBI" id="CHEBI:15642"/>
        <dbReference type="ChEBI" id="CHEBI:43120"/>
        <dbReference type="EC" id="4.2.1.96"/>
    </reaction>
</comment>
<protein>
    <recommendedName>
        <fullName evidence="4">Putative pterin-4-alpha-carbinolamine dehydratase</fullName>
        <shortName evidence="4">PHS</shortName>
        <ecNumber evidence="4">4.2.1.96</ecNumber>
    </recommendedName>
    <alternativeName>
        <fullName evidence="4">4-alpha-hydroxy-tetrahydropterin dehydratase</fullName>
    </alternativeName>
    <alternativeName>
        <fullName evidence="4">Pterin carbinolamine dehydratase</fullName>
        <shortName evidence="4">PCD</shortName>
    </alternativeName>
</protein>
<proteinExistence type="inferred from homology"/>
<dbReference type="NCBIfam" id="NF002017">
    <property type="entry name" value="PRK00823.1-2"/>
    <property type="match status" value="1"/>
</dbReference>
<dbReference type="HAMAP" id="MF_00434">
    <property type="entry name" value="Pterin_4_alpha"/>
    <property type="match status" value="1"/>
</dbReference>
<keyword evidence="3 4" id="KW-0456">Lyase</keyword>
<dbReference type="Proteomes" id="UP000177690">
    <property type="component" value="Unassembled WGS sequence"/>
</dbReference>
<comment type="similarity">
    <text evidence="2 4">Belongs to the pterin-4-alpha-carbinolamine dehydratase family.</text>
</comment>
<sequence length="122" mass="14365">MENLISRHCVSCEGGVLPLDQNKIQEYLKQVSGWQLVEGVSEKGVKYQLIRKEFKFSDFKKSINFVNKVADLAEQEKHHPNIDIRYNRIRFDLWTHAIYGLFDNDFILAAKIDKIFSENFQK</sequence>
<organism evidence="5 6">
    <name type="scientific">Candidatus Harrisonbacteria bacterium RIFCSPLOWO2_02_FULL_41_13b</name>
    <dbReference type="NCBI Taxonomy" id="1798409"/>
    <lineage>
        <taxon>Bacteria</taxon>
        <taxon>Candidatus Harrisoniibacteriota</taxon>
    </lineage>
</organism>
<dbReference type="CDD" id="cd00488">
    <property type="entry name" value="PCD_DCoH"/>
    <property type="match status" value="1"/>
</dbReference>
<dbReference type="PANTHER" id="PTHR12599">
    <property type="entry name" value="PTERIN-4-ALPHA-CARBINOLAMINE DEHYDRATASE"/>
    <property type="match status" value="1"/>
</dbReference>
<dbReference type="EC" id="4.2.1.96" evidence="4"/>
<evidence type="ECO:0000256" key="3">
    <source>
        <dbReference type="ARBA" id="ARBA00023239"/>
    </source>
</evidence>
<dbReference type="GO" id="GO:0006729">
    <property type="term" value="P:tetrahydrobiopterin biosynthetic process"/>
    <property type="evidence" value="ECO:0007669"/>
    <property type="project" value="InterPro"/>
</dbReference>
<evidence type="ECO:0000256" key="4">
    <source>
        <dbReference type="HAMAP-Rule" id="MF_00434"/>
    </source>
</evidence>
<dbReference type="PANTHER" id="PTHR12599:SF0">
    <property type="entry name" value="PTERIN-4-ALPHA-CARBINOLAMINE DEHYDRATASE"/>
    <property type="match status" value="1"/>
</dbReference>
<name>A0A1G1ZS10_9BACT</name>
<comment type="caution">
    <text evidence="5">The sequence shown here is derived from an EMBL/GenBank/DDBJ whole genome shotgun (WGS) entry which is preliminary data.</text>
</comment>
<accession>A0A1G1ZS10</accession>
<evidence type="ECO:0000313" key="5">
    <source>
        <dbReference type="EMBL" id="OGY67523.1"/>
    </source>
</evidence>
<dbReference type="EMBL" id="MHJL01000021">
    <property type="protein sequence ID" value="OGY67523.1"/>
    <property type="molecule type" value="Genomic_DNA"/>
</dbReference>
<dbReference type="STRING" id="1798409.A3I24_00310"/>
<dbReference type="AlphaFoldDB" id="A0A1G1ZS10"/>
<dbReference type="GO" id="GO:0008124">
    <property type="term" value="F:4-alpha-hydroxytetrahydrobiopterin dehydratase activity"/>
    <property type="evidence" value="ECO:0007669"/>
    <property type="project" value="UniProtKB-UniRule"/>
</dbReference>
<dbReference type="SUPFAM" id="SSF55248">
    <property type="entry name" value="PCD-like"/>
    <property type="match status" value="1"/>
</dbReference>
<evidence type="ECO:0000256" key="1">
    <source>
        <dbReference type="ARBA" id="ARBA00001554"/>
    </source>
</evidence>
<evidence type="ECO:0000313" key="6">
    <source>
        <dbReference type="Proteomes" id="UP000177690"/>
    </source>
</evidence>
<dbReference type="Gene3D" id="3.30.1360.20">
    <property type="entry name" value="Transcriptional coactivator/pterin dehydratase"/>
    <property type="match status" value="1"/>
</dbReference>
<dbReference type="Pfam" id="PF01329">
    <property type="entry name" value="Pterin_4a"/>
    <property type="match status" value="1"/>
</dbReference>
<dbReference type="InterPro" id="IPR036428">
    <property type="entry name" value="PCD_sf"/>
</dbReference>
<gene>
    <name evidence="5" type="ORF">A3I24_00310</name>
</gene>
<evidence type="ECO:0000256" key="2">
    <source>
        <dbReference type="ARBA" id="ARBA00006472"/>
    </source>
</evidence>